<accession>A0ABP0PIR1</accession>
<evidence type="ECO:0000313" key="2">
    <source>
        <dbReference type="EMBL" id="CAK9075912.1"/>
    </source>
</evidence>
<dbReference type="InterPro" id="IPR043519">
    <property type="entry name" value="NT_sf"/>
</dbReference>
<keyword evidence="3" id="KW-1185">Reference proteome</keyword>
<evidence type="ECO:0000259" key="1">
    <source>
        <dbReference type="Pfam" id="PF22600"/>
    </source>
</evidence>
<feature type="domain" description="Poly(A) RNA polymerase mitochondrial-like central palm" evidence="1">
    <location>
        <begin position="169"/>
        <end position="245"/>
    </location>
</feature>
<dbReference type="SUPFAM" id="SSF81631">
    <property type="entry name" value="PAP/OAS1 substrate-binding domain"/>
    <property type="match status" value="1"/>
</dbReference>
<dbReference type="InterPro" id="IPR054708">
    <property type="entry name" value="MTPAP-like_central"/>
</dbReference>
<dbReference type="Gene3D" id="3.30.460.10">
    <property type="entry name" value="Beta Polymerase, domain 2"/>
    <property type="match status" value="1"/>
</dbReference>
<keyword evidence="2" id="KW-0687">Ribonucleoprotein</keyword>
<evidence type="ECO:0000313" key="3">
    <source>
        <dbReference type="Proteomes" id="UP001642464"/>
    </source>
</evidence>
<dbReference type="EMBL" id="CAXAMM010036557">
    <property type="protein sequence ID" value="CAK9075912.1"/>
    <property type="molecule type" value="Genomic_DNA"/>
</dbReference>
<name>A0ABP0PIR1_9DINO</name>
<gene>
    <name evidence="2" type="ORF">SCF082_LOCUS36688</name>
</gene>
<organism evidence="2 3">
    <name type="scientific">Durusdinium trenchii</name>
    <dbReference type="NCBI Taxonomy" id="1381693"/>
    <lineage>
        <taxon>Eukaryota</taxon>
        <taxon>Sar</taxon>
        <taxon>Alveolata</taxon>
        <taxon>Dinophyceae</taxon>
        <taxon>Suessiales</taxon>
        <taxon>Symbiodiniaceae</taxon>
        <taxon>Durusdinium</taxon>
    </lineage>
</organism>
<sequence length="460" mass="51090">MPHVERVEPKGFLPLAFGTSRPGFSYFHGPIKRDIACELSHTSSEKITISYYVISPQVSLRPGLISLGGLVDPVAYFLRLQPVQTAWVWPGDQTSFYSDYSDYSLEPWSECGVLDFMRSATMARYPARVQLYDKVCGDTAARDRSNPNDPPFRPMRAREGHASVVAPSEVFGDGRMALIGSTALRIDTPDSDLDVVVYTRTGNDQEGEERLEPVEALRKITDFLKKEEALKLQLVDCARVPVLTVLRGDLTVDQPLGEWHVLWFQSLWQWDPFAYPLETLPPPIGEDKEHWSAGLEATALRCIKWWLRRRSIPVSKEGGYPTVVWTLMVLHVLRCSVFVNEDGKQEKGNRALLGAIAAFFDRFAGSGLMGTLSFSMGPDGVSTAFHPLPEENGMQDQQELAAVDYTSETPSFSVLDPTTTCELSVACGVVPSELAPALPPATRFLAIPYNNGTCTRTHSR</sequence>
<protein>
    <submittedName>
        <fullName evidence="2">60S ribosomal protein L34</fullName>
    </submittedName>
</protein>
<keyword evidence="2" id="KW-0689">Ribosomal protein</keyword>
<dbReference type="Proteomes" id="UP001642464">
    <property type="component" value="Unassembled WGS sequence"/>
</dbReference>
<comment type="caution">
    <text evidence="2">The sequence shown here is derived from an EMBL/GenBank/DDBJ whole genome shotgun (WGS) entry which is preliminary data.</text>
</comment>
<dbReference type="GO" id="GO:0005840">
    <property type="term" value="C:ribosome"/>
    <property type="evidence" value="ECO:0007669"/>
    <property type="project" value="UniProtKB-KW"/>
</dbReference>
<reference evidence="2 3" key="1">
    <citation type="submission" date="2024-02" db="EMBL/GenBank/DDBJ databases">
        <authorList>
            <person name="Chen Y."/>
            <person name="Shah S."/>
            <person name="Dougan E. K."/>
            <person name="Thang M."/>
            <person name="Chan C."/>
        </authorList>
    </citation>
    <scope>NUCLEOTIDE SEQUENCE [LARGE SCALE GENOMIC DNA]</scope>
</reference>
<dbReference type="Pfam" id="PF22600">
    <property type="entry name" value="MTPAP-like_central"/>
    <property type="match status" value="1"/>
</dbReference>
<dbReference type="SUPFAM" id="SSF81301">
    <property type="entry name" value="Nucleotidyltransferase"/>
    <property type="match status" value="1"/>
</dbReference>
<proteinExistence type="predicted"/>